<evidence type="ECO:0000256" key="1">
    <source>
        <dbReference type="ARBA" id="ARBA00005495"/>
    </source>
</evidence>
<feature type="domain" description="CENP-V/GFA" evidence="4">
    <location>
        <begin position="14"/>
        <end position="115"/>
    </location>
</feature>
<reference evidence="5" key="1">
    <citation type="submission" date="2016-06" db="EMBL/GenBank/DDBJ databases">
        <title>Complete Genome Sequence of Pandoraea faecigallinarum DSM-23572.</title>
        <authorList>
            <person name="Yong D."/>
            <person name="Ee R."/>
            <person name="Lim Y.-L."/>
            <person name="Yin W.-F."/>
            <person name="Chan K.-G."/>
        </authorList>
    </citation>
    <scope>NUCLEOTIDE SEQUENCE</scope>
    <source>
        <strain evidence="5">DSM 23572</strain>
    </source>
</reference>
<keyword evidence="6" id="KW-1185">Reference proteome</keyword>
<dbReference type="Pfam" id="PF04828">
    <property type="entry name" value="GFA"/>
    <property type="match status" value="1"/>
</dbReference>
<dbReference type="PROSITE" id="PS51891">
    <property type="entry name" value="CENP_V_GFA"/>
    <property type="match status" value="1"/>
</dbReference>
<name>A0A0H3WVW8_9BURK</name>
<comment type="similarity">
    <text evidence="1">Belongs to the Gfa family.</text>
</comment>
<sequence>MSSETSSETSCAVHQGSCHCGAVRFEVVTPVEPAARCNCSLCRRKGALMTPPFPKANLRILSGEDALTLYQFNTRVAQHYFCKHCGIYPFHASRTMPGMWRANIGCLEDVVDPYAIDYVVSDGKKHSVVGDA</sequence>
<dbReference type="PANTHER" id="PTHR28620">
    <property type="entry name" value="CENTROMERE PROTEIN V"/>
    <property type="match status" value="1"/>
</dbReference>
<evidence type="ECO:0000313" key="6">
    <source>
        <dbReference type="Proteomes" id="UP000035651"/>
    </source>
</evidence>
<evidence type="ECO:0000256" key="2">
    <source>
        <dbReference type="ARBA" id="ARBA00022723"/>
    </source>
</evidence>
<organism evidence="5 6">
    <name type="scientific">Pandoraea faecigallinarum</name>
    <dbReference type="NCBI Taxonomy" id="656179"/>
    <lineage>
        <taxon>Bacteria</taxon>
        <taxon>Pseudomonadati</taxon>
        <taxon>Pseudomonadota</taxon>
        <taxon>Betaproteobacteria</taxon>
        <taxon>Burkholderiales</taxon>
        <taxon>Burkholderiaceae</taxon>
        <taxon>Pandoraea</taxon>
    </lineage>
</organism>
<accession>A0A0H3WVW8</accession>
<evidence type="ECO:0000259" key="4">
    <source>
        <dbReference type="PROSITE" id="PS51891"/>
    </source>
</evidence>
<dbReference type="InterPro" id="IPR006913">
    <property type="entry name" value="CENP-V/GFA"/>
</dbReference>
<dbReference type="AlphaFoldDB" id="A0A0H3WVW8"/>
<evidence type="ECO:0000256" key="3">
    <source>
        <dbReference type="ARBA" id="ARBA00022833"/>
    </source>
</evidence>
<dbReference type="KEGG" id="pfg:AB870_23015"/>
<dbReference type="STRING" id="656179.AB870_23015"/>
<keyword evidence="3" id="KW-0862">Zinc</keyword>
<dbReference type="PATRIC" id="fig|656179.3.peg.4919"/>
<dbReference type="EMBL" id="CP011807">
    <property type="protein sequence ID" value="AKM32354.1"/>
    <property type="molecule type" value="Genomic_DNA"/>
</dbReference>
<gene>
    <name evidence="5" type="ORF">AB870_23015</name>
</gene>
<protein>
    <submittedName>
        <fullName evidence="5">Type I-B CRISPR-associated protein Cas8b1/Cst1</fullName>
    </submittedName>
</protein>
<dbReference type="InterPro" id="IPR052355">
    <property type="entry name" value="CENP-V-like"/>
</dbReference>
<proteinExistence type="inferred from homology"/>
<evidence type="ECO:0000313" key="5">
    <source>
        <dbReference type="EMBL" id="AKM32354.1"/>
    </source>
</evidence>
<dbReference type="OrthoDB" id="327703at2"/>
<dbReference type="GO" id="GO:0046872">
    <property type="term" value="F:metal ion binding"/>
    <property type="evidence" value="ECO:0007669"/>
    <property type="project" value="UniProtKB-KW"/>
</dbReference>
<keyword evidence="2" id="KW-0479">Metal-binding</keyword>
<dbReference type="SUPFAM" id="SSF51316">
    <property type="entry name" value="Mss4-like"/>
    <property type="match status" value="1"/>
</dbReference>
<dbReference type="Gene3D" id="2.170.150.70">
    <property type="match status" value="1"/>
</dbReference>
<dbReference type="RefSeq" id="WP_047908094.1">
    <property type="nucleotide sequence ID" value="NZ_CP011807.3"/>
</dbReference>
<dbReference type="PANTHER" id="PTHR28620:SF1">
    <property type="entry name" value="CENP-V_GFA DOMAIN-CONTAINING PROTEIN"/>
    <property type="match status" value="1"/>
</dbReference>
<dbReference type="Proteomes" id="UP000035651">
    <property type="component" value="Chromosome"/>
</dbReference>
<dbReference type="InterPro" id="IPR011057">
    <property type="entry name" value="Mss4-like_sf"/>
</dbReference>
<dbReference type="GO" id="GO:0016846">
    <property type="term" value="F:carbon-sulfur lyase activity"/>
    <property type="evidence" value="ECO:0007669"/>
    <property type="project" value="InterPro"/>
</dbReference>